<keyword evidence="4" id="KW-1003">Cell membrane</keyword>
<evidence type="ECO:0000256" key="3">
    <source>
        <dbReference type="ARBA" id="ARBA00015087"/>
    </source>
</evidence>
<dbReference type="InterPro" id="IPR019306">
    <property type="entry name" value="TMEM231"/>
</dbReference>
<dbReference type="GO" id="GO:0060271">
    <property type="term" value="P:cilium assembly"/>
    <property type="evidence" value="ECO:0007669"/>
    <property type="project" value="TreeGrafter"/>
</dbReference>
<protein>
    <recommendedName>
        <fullName evidence="3">Transmembrane protein 231</fullName>
    </recommendedName>
</protein>
<comment type="subcellular location">
    <subcellularLocation>
        <location evidence="1">Cell projection</location>
        <location evidence="1">Cilium membrane</location>
        <topology evidence="1">Multi-pass membrane protein</topology>
    </subcellularLocation>
</comment>
<proteinExistence type="inferred from homology"/>
<dbReference type="PANTHER" id="PTHR14605">
    <property type="entry name" value="CHST5 PROTEIN"/>
    <property type="match status" value="1"/>
</dbReference>
<keyword evidence="9" id="KW-0325">Glycoprotein</keyword>
<reference evidence="12 13" key="1">
    <citation type="journal article" name="Sci. Rep.">
        <title>Genome-scale phylogenetic analyses confirm Olpidium as the closest living zoosporic fungus to the non-flagellated, terrestrial fungi.</title>
        <authorList>
            <person name="Chang Y."/>
            <person name="Rochon D."/>
            <person name="Sekimoto S."/>
            <person name="Wang Y."/>
            <person name="Chovatia M."/>
            <person name="Sandor L."/>
            <person name="Salamov A."/>
            <person name="Grigoriev I.V."/>
            <person name="Stajich J.E."/>
            <person name="Spatafora J.W."/>
        </authorList>
    </citation>
    <scope>NUCLEOTIDE SEQUENCE [LARGE SCALE GENOMIC DNA]</scope>
    <source>
        <strain evidence="12">S191</strain>
    </source>
</reference>
<evidence type="ECO:0000313" key="12">
    <source>
        <dbReference type="EMBL" id="KAG5462928.1"/>
    </source>
</evidence>
<keyword evidence="7" id="KW-0969">Cilium</keyword>
<keyword evidence="13" id="KW-1185">Reference proteome</keyword>
<accession>A0A8H8A0J6</accession>
<dbReference type="EMBL" id="JAEFCI010001403">
    <property type="protein sequence ID" value="KAG5462928.1"/>
    <property type="molecule type" value="Genomic_DNA"/>
</dbReference>
<dbReference type="OrthoDB" id="426438at2759"/>
<evidence type="ECO:0000256" key="8">
    <source>
        <dbReference type="ARBA" id="ARBA00023136"/>
    </source>
</evidence>
<evidence type="ECO:0000256" key="9">
    <source>
        <dbReference type="ARBA" id="ARBA00023180"/>
    </source>
</evidence>
<evidence type="ECO:0000256" key="4">
    <source>
        <dbReference type="ARBA" id="ARBA00022475"/>
    </source>
</evidence>
<comment type="similarity">
    <text evidence="2">Belongs to the TMEM231 family.</text>
</comment>
<dbReference type="Pfam" id="PF10149">
    <property type="entry name" value="TM231"/>
    <property type="match status" value="1"/>
</dbReference>
<dbReference type="AlphaFoldDB" id="A0A8H8A0J6"/>
<keyword evidence="6" id="KW-1133">Transmembrane helix</keyword>
<gene>
    <name evidence="12" type="ORF">BJ554DRAFT_2815</name>
</gene>
<dbReference type="Proteomes" id="UP000673691">
    <property type="component" value="Unassembled WGS sequence"/>
</dbReference>
<evidence type="ECO:0000256" key="1">
    <source>
        <dbReference type="ARBA" id="ARBA00004272"/>
    </source>
</evidence>
<keyword evidence="5" id="KW-0812">Transmembrane</keyword>
<evidence type="ECO:0000256" key="10">
    <source>
        <dbReference type="ARBA" id="ARBA00023273"/>
    </source>
</evidence>
<sequence>RTGTDRRFGLATNQPAFWKKENSYREQPRVAFKHSLFLLLEGTSTRSTDVPIPFRAAWSTDPSYNQIVREIVRTPTADVDENRDGKNDYLTFAITVPTFAGENVLHARDSVQLSMETMALLDYTHSLPASKLAVQGDLRIFQRSIFRDKGLYLDEEGPVANVSRAGTVEWTAELMVAEYMDRDGNGVRVGRFLWHTRVSHTQDVGKASLFLHLLAILTSNVTGTKVRTDLIALYPMWTSGRGPNEPFVITGKIRYSEDRI</sequence>
<dbReference type="PANTHER" id="PTHR14605:SF1">
    <property type="entry name" value="TRANSMEMBRANE PROTEIN 231"/>
    <property type="match status" value="1"/>
</dbReference>
<evidence type="ECO:0000256" key="7">
    <source>
        <dbReference type="ARBA" id="ARBA00023069"/>
    </source>
</evidence>
<evidence type="ECO:0000313" key="13">
    <source>
        <dbReference type="Proteomes" id="UP000673691"/>
    </source>
</evidence>
<comment type="caution">
    <text evidence="12">The sequence shown here is derived from an EMBL/GenBank/DDBJ whole genome shotgun (WGS) entry which is preliminary data.</text>
</comment>
<dbReference type="GO" id="GO:0032880">
    <property type="term" value="P:regulation of protein localization"/>
    <property type="evidence" value="ECO:0007669"/>
    <property type="project" value="TreeGrafter"/>
</dbReference>
<evidence type="ECO:0000256" key="2">
    <source>
        <dbReference type="ARBA" id="ARBA00009082"/>
    </source>
</evidence>
<feature type="non-terminal residue" evidence="12">
    <location>
        <position position="1"/>
    </location>
</feature>
<evidence type="ECO:0000256" key="6">
    <source>
        <dbReference type="ARBA" id="ARBA00022989"/>
    </source>
</evidence>
<evidence type="ECO:0000256" key="11">
    <source>
        <dbReference type="ARBA" id="ARBA00024803"/>
    </source>
</evidence>
<name>A0A8H8A0J6_9FUNG</name>
<organism evidence="12 13">
    <name type="scientific">Olpidium bornovanus</name>
    <dbReference type="NCBI Taxonomy" id="278681"/>
    <lineage>
        <taxon>Eukaryota</taxon>
        <taxon>Fungi</taxon>
        <taxon>Fungi incertae sedis</taxon>
        <taxon>Olpidiomycota</taxon>
        <taxon>Olpidiomycotina</taxon>
        <taxon>Olpidiomycetes</taxon>
        <taxon>Olpidiales</taxon>
        <taxon>Olpidiaceae</taxon>
        <taxon>Olpidium</taxon>
    </lineage>
</organism>
<dbReference type="GO" id="GO:0060170">
    <property type="term" value="C:ciliary membrane"/>
    <property type="evidence" value="ECO:0007669"/>
    <property type="project" value="UniProtKB-SubCell"/>
</dbReference>
<comment type="function">
    <text evidence="11">Transmembrane component of the tectonic-like complex, a complex localized at the transition zone of primary cilia and acting as a barrier that prevents diffusion of transmembrane proteins between the cilia and plasma membranes. Required for ciliogenesis and sonic hedgehog/SHH signaling.</text>
</comment>
<keyword evidence="8" id="KW-0472">Membrane</keyword>
<dbReference type="GO" id="GO:0035869">
    <property type="term" value="C:ciliary transition zone"/>
    <property type="evidence" value="ECO:0007669"/>
    <property type="project" value="TreeGrafter"/>
</dbReference>
<keyword evidence="10" id="KW-0966">Cell projection</keyword>
<evidence type="ECO:0000256" key="5">
    <source>
        <dbReference type="ARBA" id="ARBA00022692"/>
    </source>
</evidence>